<keyword evidence="1" id="KW-1133">Transmembrane helix</keyword>
<accession>A0ABT9VGM0</accession>
<evidence type="ECO:0000313" key="2">
    <source>
        <dbReference type="EMBL" id="MDQ0160010.1"/>
    </source>
</evidence>
<comment type="caution">
    <text evidence="2">The sequence shown here is derived from an EMBL/GenBank/DDBJ whole genome shotgun (WGS) entry which is preliminary data.</text>
</comment>
<keyword evidence="3" id="KW-1185">Reference proteome</keyword>
<name>A0ABT9VGM0_9BACI</name>
<reference evidence="2 3" key="1">
    <citation type="submission" date="2023-07" db="EMBL/GenBank/DDBJ databases">
        <title>Genomic Encyclopedia of Type Strains, Phase IV (KMG-IV): sequencing the most valuable type-strain genomes for metagenomic binning, comparative biology and taxonomic classification.</title>
        <authorList>
            <person name="Goeker M."/>
        </authorList>
    </citation>
    <scope>NUCLEOTIDE SEQUENCE [LARGE SCALE GENOMIC DNA]</scope>
    <source>
        <strain evidence="2 3">DSM 16460</strain>
    </source>
</reference>
<gene>
    <name evidence="2" type="ORF">J2S77_002011</name>
</gene>
<dbReference type="Proteomes" id="UP001224359">
    <property type="component" value="Unassembled WGS sequence"/>
</dbReference>
<proteinExistence type="predicted"/>
<organism evidence="2 3">
    <name type="scientific">Alkalibacillus salilacus</name>
    <dbReference type="NCBI Taxonomy" id="284582"/>
    <lineage>
        <taxon>Bacteria</taxon>
        <taxon>Bacillati</taxon>
        <taxon>Bacillota</taxon>
        <taxon>Bacilli</taxon>
        <taxon>Bacillales</taxon>
        <taxon>Bacillaceae</taxon>
        <taxon>Alkalibacillus</taxon>
    </lineage>
</organism>
<evidence type="ECO:0000313" key="3">
    <source>
        <dbReference type="Proteomes" id="UP001224359"/>
    </source>
</evidence>
<protein>
    <recommendedName>
        <fullName evidence="4">DUF4179 domain-containing protein</fullName>
    </recommendedName>
</protein>
<dbReference type="RefSeq" id="WP_306976925.1">
    <property type="nucleotide sequence ID" value="NZ_JAUSTQ010000008.1"/>
</dbReference>
<keyword evidence="1" id="KW-0472">Membrane</keyword>
<evidence type="ECO:0008006" key="4">
    <source>
        <dbReference type="Google" id="ProtNLM"/>
    </source>
</evidence>
<feature type="transmembrane region" description="Helical" evidence="1">
    <location>
        <begin position="9"/>
        <end position="32"/>
    </location>
</feature>
<dbReference type="EMBL" id="JAUSTQ010000008">
    <property type="protein sequence ID" value="MDQ0160010.1"/>
    <property type="molecule type" value="Genomic_DNA"/>
</dbReference>
<keyword evidence="1" id="KW-0812">Transmembrane</keyword>
<sequence>MGKKRDKYIGFIVVTGFIIAVLFITGTISTWVSGMQFVITKEDVKPYSNELDATFQTTFKEGLQIGELDKQLVLYDDLTLQLKNIKQGDDQITFTFESRGTYGSNSAEIISVADQGPDENTENFAKIKLISDESQVALEPKTNHGVNHRKGDQVTYKLPREEFEPFQSTATTLLMDDLYLTKWINFKQLFRGI</sequence>
<evidence type="ECO:0000256" key="1">
    <source>
        <dbReference type="SAM" id="Phobius"/>
    </source>
</evidence>